<comment type="caution">
    <text evidence="1">The sequence shown here is derived from an EMBL/GenBank/DDBJ whole genome shotgun (WGS) entry which is preliminary data.</text>
</comment>
<name>A0AA88NQP2_TACVA</name>
<evidence type="ECO:0000313" key="2">
    <source>
        <dbReference type="Proteomes" id="UP001187315"/>
    </source>
</evidence>
<reference evidence="1" key="1">
    <citation type="submission" date="2023-08" db="EMBL/GenBank/DDBJ databases">
        <title>Pelteobagrus vachellii genome.</title>
        <authorList>
            <person name="Liu H."/>
        </authorList>
    </citation>
    <scope>NUCLEOTIDE SEQUENCE</scope>
    <source>
        <strain evidence="1">PRFRI_2022a</strain>
        <tissue evidence="1">Muscle</tissue>
    </source>
</reference>
<keyword evidence="2" id="KW-1185">Reference proteome</keyword>
<organism evidence="1 2">
    <name type="scientific">Tachysurus vachellii</name>
    <name type="common">Darkbarbel catfish</name>
    <name type="synonym">Pelteobagrus vachellii</name>
    <dbReference type="NCBI Taxonomy" id="175792"/>
    <lineage>
        <taxon>Eukaryota</taxon>
        <taxon>Metazoa</taxon>
        <taxon>Chordata</taxon>
        <taxon>Craniata</taxon>
        <taxon>Vertebrata</taxon>
        <taxon>Euteleostomi</taxon>
        <taxon>Actinopterygii</taxon>
        <taxon>Neopterygii</taxon>
        <taxon>Teleostei</taxon>
        <taxon>Ostariophysi</taxon>
        <taxon>Siluriformes</taxon>
        <taxon>Bagridae</taxon>
        <taxon>Tachysurus</taxon>
    </lineage>
</organism>
<proteinExistence type="predicted"/>
<gene>
    <name evidence="1" type="ORF">Q7C36_005471</name>
</gene>
<protein>
    <submittedName>
        <fullName evidence="1">Uncharacterized protein</fullName>
    </submittedName>
</protein>
<accession>A0AA88NQP2</accession>
<sequence length="78" mass="9054">MNLLTDWSVKKKKKVPFLNRQVCVRGVWGHPQCCWLCGCSVWCKCLTLKMCMSYSTCLQISNRSDYKDVKCCATDYCN</sequence>
<dbReference type="Proteomes" id="UP001187315">
    <property type="component" value="Unassembled WGS sequence"/>
</dbReference>
<dbReference type="EMBL" id="JAVHJS010000005">
    <property type="protein sequence ID" value="KAK2857552.1"/>
    <property type="molecule type" value="Genomic_DNA"/>
</dbReference>
<evidence type="ECO:0000313" key="1">
    <source>
        <dbReference type="EMBL" id="KAK2857552.1"/>
    </source>
</evidence>
<dbReference type="AlphaFoldDB" id="A0AA88NQP2"/>